<proteinExistence type="predicted"/>
<organism evidence="2 3">
    <name type="scientific">Funneliformis geosporum</name>
    <dbReference type="NCBI Taxonomy" id="1117311"/>
    <lineage>
        <taxon>Eukaryota</taxon>
        <taxon>Fungi</taxon>
        <taxon>Fungi incertae sedis</taxon>
        <taxon>Mucoromycota</taxon>
        <taxon>Glomeromycotina</taxon>
        <taxon>Glomeromycetes</taxon>
        <taxon>Glomerales</taxon>
        <taxon>Glomeraceae</taxon>
        <taxon>Funneliformis</taxon>
    </lineage>
</organism>
<dbReference type="OrthoDB" id="2391627at2759"/>
<gene>
    <name evidence="2" type="ORF">FWILDA_LOCUS1809</name>
</gene>
<dbReference type="AlphaFoldDB" id="A0A9W4SDG0"/>
<keyword evidence="3" id="KW-1185">Reference proteome</keyword>
<keyword evidence="1" id="KW-0812">Transmembrane</keyword>
<evidence type="ECO:0000313" key="2">
    <source>
        <dbReference type="EMBL" id="CAI2164920.1"/>
    </source>
</evidence>
<dbReference type="GO" id="GO:0005739">
    <property type="term" value="C:mitochondrion"/>
    <property type="evidence" value="ECO:0007669"/>
    <property type="project" value="GOC"/>
</dbReference>
<feature type="transmembrane region" description="Helical" evidence="1">
    <location>
        <begin position="23"/>
        <end position="42"/>
    </location>
</feature>
<dbReference type="GO" id="GO:0006122">
    <property type="term" value="P:mitochondrial electron transport, ubiquinol to cytochrome c"/>
    <property type="evidence" value="ECO:0007669"/>
    <property type="project" value="InterPro"/>
</dbReference>
<dbReference type="EMBL" id="CAMKVN010000185">
    <property type="protein sequence ID" value="CAI2164920.1"/>
    <property type="molecule type" value="Genomic_DNA"/>
</dbReference>
<dbReference type="PANTHER" id="PTHR28254">
    <property type="entry name" value="CYTOCHROME B-C1 COMPLEX SUBUNIT 10"/>
    <property type="match status" value="1"/>
</dbReference>
<keyword evidence="1" id="KW-0472">Membrane</keyword>
<keyword evidence="1" id="KW-1133">Transmembrane helix</keyword>
<dbReference type="Pfam" id="PF09796">
    <property type="entry name" value="QCR10"/>
    <property type="match status" value="1"/>
</dbReference>
<name>A0A9W4SDG0_9GLOM</name>
<dbReference type="InterPro" id="IPR019182">
    <property type="entry name" value="Cytochrome_b-c1_su10_fun"/>
</dbReference>
<reference evidence="2" key="1">
    <citation type="submission" date="2022-08" db="EMBL/GenBank/DDBJ databases">
        <authorList>
            <person name="Kallberg Y."/>
            <person name="Tangrot J."/>
            <person name="Rosling A."/>
        </authorList>
    </citation>
    <scope>NUCLEOTIDE SEQUENCE</scope>
    <source>
        <strain evidence="2">Wild A</strain>
    </source>
</reference>
<evidence type="ECO:0000313" key="3">
    <source>
        <dbReference type="Proteomes" id="UP001153678"/>
    </source>
</evidence>
<dbReference type="PANTHER" id="PTHR28254:SF1">
    <property type="entry name" value="CYTOCHROME B-C1 COMPLEX SUBUNIT 10, MITOCHONDRIAL"/>
    <property type="match status" value="1"/>
</dbReference>
<evidence type="ECO:0000256" key="1">
    <source>
        <dbReference type="SAM" id="Phobius"/>
    </source>
</evidence>
<comment type="caution">
    <text evidence="2">The sequence shown here is derived from an EMBL/GenBank/DDBJ whole genome shotgun (WGS) entry which is preliminary data.</text>
</comment>
<protein>
    <submittedName>
        <fullName evidence="2">11720_t:CDS:1</fullName>
    </submittedName>
</protein>
<accession>A0A9W4SDG0</accession>
<sequence>MPLPIIKFQPHFMRITPERARRWAPSVMAFTGALGIAALLFVEPIPRIRQDILSNVPILGNYWRPKIEK</sequence>
<dbReference type="Proteomes" id="UP001153678">
    <property type="component" value="Unassembled WGS sequence"/>
</dbReference>